<proteinExistence type="inferred from homology"/>
<evidence type="ECO:0000256" key="1">
    <source>
        <dbReference type="ARBA" id="ARBA00001286"/>
    </source>
</evidence>
<comment type="function">
    <text evidence="8">Involved in the cellular defense against the biological effects of O6-methylguanine (O6-MeG) and O4-methylthymine (O4-MeT) in DNA. Repairs the methylated nucleobase in DNA by stoichiometrically transferring the methyl group to a cysteine residue in the enzyme. This is a suicide reaction: the enzyme is irreversibly inactivated.</text>
</comment>
<dbReference type="EMBL" id="JBJDPD010000007">
    <property type="protein sequence ID" value="MFK4000850.1"/>
    <property type="molecule type" value="Genomic_DNA"/>
</dbReference>
<comment type="catalytic activity">
    <reaction evidence="7 8">
        <text>a 6-O-methyl-2'-deoxyguanosine in DNA + L-cysteinyl-[protein] = S-methyl-L-cysteinyl-[protein] + a 2'-deoxyguanosine in DNA</text>
        <dbReference type="Rhea" id="RHEA:24000"/>
        <dbReference type="Rhea" id="RHEA-COMP:10131"/>
        <dbReference type="Rhea" id="RHEA-COMP:10132"/>
        <dbReference type="Rhea" id="RHEA-COMP:11367"/>
        <dbReference type="Rhea" id="RHEA-COMP:11368"/>
        <dbReference type="ChEBI" id="CHEBI:29950"/>
        <dbReference type="ChEBI" id="CHEBI:82612"/>
        <dbReference type="ChEBI" id="CHEBI:85445"/>
        <dbReference type="ChEBI" id="CHEBI:85448"/>
        <dbReference type="EC" id="2.1.1.63"/>
    </reaction>
</comment>
<dbReference type="InterPro" id="IPR001497">
    <property type="entry name" value="MethylDNA_cys_MeTrfase_AS"/>
</dbReference>
<comment type="similarity">
    <text evidence="8">Belongs to the MGMT family.</text>
</comment>
<keyword evidence="2 8" id="KW-0963">Cytoplasm</keyword>
<organism evidence="10 11">
    <name type="scientific">Psychrobacter namhaensis</name>
    <dbReference type="NCBI Taxonomy" id="292734"/>
    <lineage>
        <taxon>Bacteria</taxon>
        <taxon>Pseudomonadati</taxon>
        <taxon>Pseudomonadota</taxon>
        <taxon>Gammaproteobacteria</taxon>
        <taxon>Moraxellales</taxon>
        <taxon>Moraxellaceae</taxon>
        <taxon>Psychrobacter</taxon>
    </lineage>
</organism>
<comment type="caution">
    <text evidence="10">The sequence shown here is derived from an EMBL/GenBank/DDBJ whole genome shotgun (WGS) entry which is preliminary data.</text>
</comment>
<evidence type="ECO:0000313" key="11">
    <source>
        <dbReference type="Proteomes" id="UP001620234"/>
    </source>
</evidence>
<keyword evidence="5 8" id="KW-0227">DNA damage</keyword>
<evidence type="ECO:0000256" key="7">
    <source>
        <dbReference type="ARBA" id="ARBA00049348"/>
    </source>
</evidence>
<feature type="active site" description="Nucleophile; methyl group acceptor" evidence="8">
    <location>
        <position position="166"/>
    </location>
</feature>
<comment type="miscellaneous">
    <text evidence="8">This enzyme catalyzes only one turnover and therefore is not strictly catalytic. According to one definition, an enzyme is a biocatalyst that acts repeatedly and over many reaction cycles.</text>
</comment>
<evidence type="ECO:0000256" key="5">
    <source>
        <dbReference type="ARBA" id="ARBA00022763"/>
    </source>
</evidence>
<evidence type="ECO:0000256" key="6">
    <source>
        <dbReference type="ARBA" id="ARBA00023204"/>
    </source>
</evidence>
<protein>
    <recommendedName>
        <fullName evidence="8">Methylated-DNA--protein-cysteine methyltransferase</fullName>
        <ecNumber evidence="8">2.1.1.63</ecNumber>
    </recommendedName>
    <alternativeName>
        <fullName evidence="8">6-O-methylguanine-DNA methyltransferase</fullName>
        <shortName evidence="8">MGMT</shortName>
    </alternativeName>
    <alternativeName>
        <fullName evidence="8">O-6-methylguanine-DNA-alkyltransferase</fullName>
    </alternativeName>
</protein>
<evidence type="ECO:0000259" key="9">
    <source>
        <dbReference type="Pfam" id="PF01035"/>
    </source>
</evidence>
<dbReference type="PANTHER" id="PTHR10815">
    <property type="entry name" value="METHYLATED-DNA--PROTEIN-CYSTEINE METHYLTRANSFERASE"/>
    <property type="match status" value="1"/>
</dbReference>
<dbReference type="HAMAP" id="MF_00772">
    <property type="entry name" value="OGT"/>
    <property type="match status" value="1"/>
</dbReference>
<dbReference type="GO" id="GO:0003908">
    <property type="term" value="F:methylated-DNA-[protein]-cysteine S-methyltransferase activity"/>
    <property type="evidence" value="ECO:0007669"/>
    <property type="project" value="UniProtKB-EC"/>
</dbReference>
<evidence type="ECO:0000256" key="8">
    <source>
        <dbReference type="HAMAP-Rule" id="MF_00772"/>
    </source>
</evidence>
<dbReference type="InterPro" id="IPR036217">
    <property type="entry name" value="MethylDNA_cys_MeTrfase_DNAb"/>
</dbReference>
<keyword evidence="6 8" id="KW-0234">DNA repair</keyword>
<sequence>MIITSIELSDVVYDDLSSPNAALLLASHTIDNTTKLVWCNWLEIDEHWQDKITLNALAKHYKFDSNHVAFVAAEALDASNSEQQLLLTCIHQIQQYIQGLRCDFDLPIDISLGTDFQRRVWHALQGIGFGQTISYATLAQRVGSPKGFRAVAQANSKNPFSVIIPCHRVISSDGKLGGYTGGLDKKEYLLALEGAEYRP</sequence>
<dbReference type="EC" id="2.1.1.63" evidence="8"/>
<dbReference type="SUPFAM" id="SSF46767">
    <property type="entry name" value="Methylated DNA-protein cysteine methyltransferase, C-terminal domain"/>
    <property type="match status" value="1"/>
</dbReference>
<comment type="catalytic activity">
    <reaction evidence="1 8">
        <text>a 4-O-methyl-thymidine in DNA + L-cysteinyl-[protein] = a thymidine in DNA + S-methyl-L-cysteinyl-[protein]</text>
        <dbReference type="Rhea" id="RHEA:53428"/>
        <dbReference type="Rhea" id="RHEA-COMP:10131"/>
        <dbReference type="Rhea" id="RHEA-COMP:10132"/>
        <dbReference type="Rhea" id="RHEA-COMP:13555"/>
        <dbReference type="Rhea" id="RHEA-COMP:13556"/>
        <dbReference type="ChEBI" id="CHEBI:29950"/>
        <dbReference type="ChEBI" id="CHEBI:82612"/>
        <dbReference type="ChEBI" id="CHEBI:137386"/>
        <dbReference type="ChEBI" id="CHEBI:137387"/>
        <dbReference type="EC" id="2.1.1.63"/>
    </reaction>
</comment>
<keyword evidence="3 8" id="KW-0489">Methyltransferase</keyword>
<dbReference type="InterPro" id="IPR036388">
    <property type="entry name" value="WH-like_DNA-bd_sf"/>
</dbReference>
<dbReference type="CDD" id="cd06445">
    <property type="entry name" value="ATase"/>
    <property type="match status" value="1"/>
</dbReference>
<evidence type="ECO:0000256" key="3">
    <source>
        <dbReference type="ARBA" id="ARBA00022603"/>
    </source>
</evidence>
<evidence type="ECO:0000256" key="2">
    <source>
        <dbReference type="ARBA" id="ARBA00022490"/>
    </source>
</evidence>
<evidence type="ECO:0000256" key="4">
    <source>
        <dbReference type="ARBA" id="ARBA00022679"/>
    </source>
</evidence>
<dbReference type="RefSeq" id="WP_286739555.1">
    <property type="nucleotide sequence ID" value="NZ_JBJDPD010000007.1"/>
</dbReference>
<dbReference type="InterPro" id="IPR014048">
    <property type="entry name" value="MethylDNA_cys_MeTrfase_DNA-bd"/>
</dbReference>
<keyword evidence="11" id="KW-1185">Reference proteome</keyword>
<evidence type="ECO:0000313" key="10">
    <source>
        <dbReference type="EMBL" id="MFK4000850.1"/>
    </source>
</evidence>
<dbReference type="GO" id="GO:0032259">
    <property type="term" value="P:methylation"/>
    <property type="evidence" value="ECO:0007669"/>
    <property type="project" value="UniProtKB-KW"/>
</dbReference>
<accession>A0ABW8L7G8</accession>
<dbReference type="NCBIfam" id="TIGR00589">
    <property type="entry name" value="ogt"/>
    <property type="match status" value="1"/>
</dbReference>
<dbReference type="Gene3D" id="1.10.10.10">
    <property type="entry name" value="Winged helix-like DNA-binding domain superfamily/Winged helix DNA-binding domain"/>
    <property type="match status" value="1"/>
</dbReference>
<reference evidence="10 11" key="1">
    <citation type="submission" date="2024-11" db="EMBL/GenBank/DDBJ databases">
        <title>The Natural Products Discovery Center: Release of the First 8490 Sequenced Strains for Exploring Actinobacteria Biosynthetic Diversity.</title>
        <authorList>
            <person name="Kalkreuter E."/>
            <person name="Kautsar S.A."/>
            <person name="Yang D."/>
            <person name="Bader C.D."/>
            <person name="Teijaro C.N."/>
            <person name="Fluegel L."/>
            <person name="Davis C.M."/>
            <person name="Simpson J.R."/>
            <person name="Lauterbach L."/>
            <person name="Steele A.D."/>
            <person name="Gui C."/>
            <person name="Meng S."/>
            <person name="Li G."/>
            <person name="Viehrig K."/>
            <person name="Ye F."/>
            <person name="Su P."/>
            <person name="Kiefer A.F."/>
            <person name="Nichols A."/>
            <person name="Cepeda A.J."/>
            <person name="Yan W."/>
            <person name="Fan B."/>
            <person name="Jiang Y."/>
            <person name="Adhikari A."/>
            <person name="Zheng C.-J."/>
            <person name="Schuster L."/>
            <person name="Cowan T.M."/>
            <person name="Smanski M.J."/>
            <person name="Chevrette M.G."/>
            <person name="De Carvalho L.P.S."/>
            <person name="Shen B."/>
        </authorList>
    </citation>
    <scope>NUCLEOTIDE SEQUENCE [LARGE SCALE GENOMIC DNA]</scope>
    <source>
        <strain evidence="10 11">NPDC077433</strain>
    </source>
</reference>
<dbReference type="Pfam" id="PF01035">
    <property type="entry name" value="DNA_binding_1"/>
    <property type="match status" value="1"/>
</dbReference>
<dbReference type="PANTHER" id="PTHR10815:SF13">
    <property type="entry name" value="METHYLATED-DNA--PROTEIN-CYSTEINE METHYLTRANSFERASE"/>
    <property type="match status" value="1"/>
</dbReference>
<gene>
    <name evidence="10" type="ORF">ACI2I3_05800</name>
</gene>
<comment type="subcellular location">
    <subcellularLocation>
        <location evidence="8">Cytoplasm</location>
    </subcellularLocation>
</comment>
<dbReference type="PROSITE" id="PS00374">
    <property type="entry name" value="MGMT"/>
    <property type="match status" value="1"/>
</dbReference>
<name>A0ABW8L7G8_9GAMM</name>
<dbReference type="InterPro" id="IPR023546">
    <property type="entry name" value="MGMT"/>
</dbReference>
<keyword evidence="4 8" id="KW-0808">Transferase</keyword>
<dbReference type="Proteomes" id="UP001620234">
    <property type="component" value="Unassembled WGS sequence"/>
</dbReference>
<feature type="domain" description="Methylated-DNA-[protein]-cysteine S-methyltransferase DNA binding" evidence="9">
    <location>
        <begin position="115"/>
        <end position="195"/>
    </location>
</feature>